<name>W4LZM1_ENTF1</name>
<evidence type="ECO:0000313" key="2">
    <source>
        <dbReference type="Proteomes" id="UP000019141"/>
    </source>
</evidence>
<dbReference type="HOGENOM" id="CLU_2231674_0_0_7"/>
<protein>
    <submittedName>
        <fullName evidence="1">Uncharacterized protein</fullName>
    </submittedName>
</protein>
<accession>W4LZM1</accession>
<dbReference type="Proteomes" id="UP000019141">
    <property type="component" value="Unassembled WGS sequence"/>
</dbReference>
<evidence type="ECO:0000313" key="1">
    <source>
        <dbReference type="EMBL" id="ETX03549.1"/>
    </source>
</evidence>
<proteinExistence type="predicted"/>
<dbReference type="AlphaFoldDB" id="W4LZM1"/>
<dbReference type="EMBL" id="AZHW01000028">
    <property type="protein sequence ID" value="ETX03549.1"/>
    <property type="molecule type" value="Genomic_DNA"/>
</dbReference>
<keyword evidence="2" id="KW-1185">Reference proteome</keyword>
<sequence length="105" mass="11949">MLAVEFQAKIIDGRIEIPQAICEQFTGDVNVILFAEGADHDPAAWPQQNRRRWELIATKVRQGLTEAEEKELTTLQQRANEQLAQVGPRPVEHLERLYAELSEQG</sequence>
<organism evidence="1 2">
    <name type="scientific">Entotheonella factor</name>
    <dbReference type="NCBI Taxonomy" id="1429438"/>
    <lineage>
        <taxon>Bacteria</taxon>
        <taxon>Pseudomonadati</taxon>
        <taxon>Nitrospinota/Tectimicrobiota group</taxon>
        <taxon>Candidatus Tectimicrobiota</taxon>
        <taxon>Candidatus Entotheonellia</taxon>
        <taxon>Candidatus Entotheonellales</taxon>
        <taxon>Candidatus Entotheonellaceae</taxon>
        <taxon>Candidatus Entotheonella</taxon>
    </lineage>
</organism>
<geneLocation type="plasmid" evidence="1">
    <name>pTSY</name>
</geneLocation>
<comment type="caution">
    <text evidence="1">The sequence shown here is derived from an EMBL/GenBank/DDBJ whole genome shotgun (WGS) entry which is preliminary data.</text>
</comment>
<reference evidence="1 2" key="1">
    <citation type="journal article" date="2014" name="Nature">
        <title>An environmental bacterial taxon with a large and distinct metabolic repertoire.</title>
        <authorList>
            <person name="Wilson M.C."/>
            <person name="Mori T."/>
            <person name="Ruckert C."/>
            <person name="Uria A.R."/>
            <person name="Helf M.J."/>
            <person name="Takada K."/>
            <person name="Gernert C."/>
            <person name="Steffens U.A."/>
            <person name="Heycke N."/>
            <person name="Schmitt S."/>
            <person name="Rinke C."/>
            <person name="Helfrich E.J."/>
            <person name="Brachmann A.O."/>
            <person name="Gurgui C."/>
            <person name="Wakimoto T."/>
            <person name="Kracht M."/>
            <person name="Crusemann M."/>
            <person name="Hentschel U."/>
            <person name="Abe I."/>
            <person name="Matsunaga S."/>
            <person name="Kalinowski J."/>
            <person name="Takeyama H."/>
            <person name="Piel J."/>
        </authorList>
    </citation>
    <scope>NUCLEOTIDE SEQUENCE [LARGE SCALE GENOMIC DNA]</scope>
    <source>
        <strain evidence="2">TSY1</strain>
        <plasmid evidence="1">pTSY</plasmid>
    </source>
</reference>
<gene>
    <name evidence="1" type="ORF">ETSY1_46900</name>
</gene>
<keyword evidence="1" id="KW-0614">Plasmid</keyword>